<keyword evidence="3" id="KW-1185">Reference proteome</keyword>
<accession>A0ABV0NQ36</accession>
<evidence type="ECO:0000256" key="1">
    <source>
        <dbReference type="SAM" id="MobiDB-lite"/>
    </source>
</evidence>
<organism evidence="2 3">
    <name type="scientific">Goodea atripinnis</name>
    <dbReference type="NCBI Taxonomy" id="208336"/>
    <lineage>
        <taxon>Eukaryota</taxon>
        <taxon>Metazoa</taxon>
        <taxon>Chordata</taxon>
        <taxon>Craniata</taxon>
        <taxon>Vertebrata</taxon>
        <taxon>Euteleostomi</taxon>
        <taxon>Actinopterygii</taxon>
        <taxon>Neopterygii</taxon>
        <taxon>Teleostei</taxon>
        <taxon>Neoteleostei</taxon>
        <taxon>Acanthomorphata</taxon>
        <taxon>Ovalentaria</taxon>
        <taxon>Atherinomorphae</taxon>
        <taxon>Cyprinodontiformes</taxon>
        <taxon>Goodeidae</taxon>
        <taxon>Goodea</taxon>
    </lineage>
</organism>
<sequence length="106" mass="12375">MMKRTASVTSHGGFPSFRHPERAAEPEGCWCPRFLWHRELSRRSRTPLRAGLLMTELTRIWKRTMSSWLLAIKLLSRTPKLNQLPRQRNTLMSIFSSLPVFSTHVV</sequence>
<name>A0ABV0NQ36_9TELE</name>
<dbReference type="EMBL" id="JAHRIO010041807">
    <property type="protein sequence ID" value="MEQ2172332.1"/>
    <property type="molecule type" value="Genomic_DNA"/>
</dbReference>
<reference evidence="2 3" key="1">
    <citation type="submission" date="2021-06" db="EMBL/GenBank/DDBJ databases">
        <authorList>
            <person name="Palmer J.M."/>
        </authorList>
    </citation>
    <scope>NUCLEOTIDE SEQUENCE [LARGE SCALE GENOMIC DNA]</scope>
    <source>
        <strain evidence="2 3">GA_2019</strain>
        <tissue evidence="2">Muscle</tissue>
    </source>
</reference>
<comment type="caution">
    <text evidence="2">The sequence shown here is derived from an EMBL/GenBank/DDBJ whole genome shotgun (WGS) entry which is preliminary data.</text>
</comment>
<proteinExistence type="predicted"/>
<feature type="compositionally biased region" description="Polar residues" evidence="1">
    <location>
        <begin position="1"/>
        <end position="10"/>
    </location>
</feature>
<feature type="region of interest" description="Disordered" evidence="1">
    <location>
        <begin position="1"/>
        <end position="25"/>
    </location>
</feature>
<evidence type="ECO:0000313" key="2">
    <source>
        <dbReference type="EMBL" id="MEQ2172332.1"/>
    </source>
</evidence>
<protein>
    <submittedName>
        <fullName evidence="2">Uncharacterized protein</fullName>
    </submittedName>
</protein>
<evidence type="ECO:0000313" key="3">
    <source>
        <dbReference type="Proteomes" id="UP001476798"/>
    </source>
</evidence>
<dbReference type="Proteomes" id="UP001476798">
    <property type="component" value="Unassembled WGS sequence"/>
</dbReference>
<gene>
    <name evidence="2" type="ORF">GOODEAATRI_019994</name>
</gene>